<evidence type="ECO:0000256" key="5">
    <source>
        <dbReference type="ARBA" id="ARBA00022989"/>
    </source>
</evidence>
<feature type="domain" description="Major facilitator superfamily (MFS) profile" evidence="8">
    <location>
        <begin position="15"/>
        <end position="463"/>
    </location>
</feature>
<dbReference type="InterPro" id="IPR020846">
    <property type="entry name" value="MFS_dom"/>
</dbReference>
<keyword evidence="2" id="KW-0813">Transport</keyword>
<evidence type="ECO:0000256" key="1">
    <source>
        <dbReference type="ARBA" id="ARBA00004651"/>
    </source>
</evidence>
<feature type="transmembrane region" description="Helical" evidence="7">
    <location>
        <begin position="329"/>
        <end position="353"/>
    </location>
</feature>
<accession>A0A840AUD9</accession>
<dbReference type="GO" id="GO:0022857">
    <property type="term" value="F:transmembrane transporter activity"/>
    <property type="evidence" value="ECO:0007669"/>
    <property type="project" value="InterPro"/>
</dbReference>
<feature type="transmembrane region" description="Helical" evidence="7">
    <location>
        <begin position="397"/>
        <end position="417"/>
    </location>
</feature>
<reference evidence="9 10" key="1">
    <citation type="submission" date="2020-08" db="EMBL/GenBank/DDBJ databases">
        <title>Genomic Encyclopedia of Type Strains, Phase IV (KMG-IV): sequencing the most valuable type-strain genomes for metagenomic binning, comparative biology and taxonomic classification.</title>
        <authorList>
            <person name="Goeker M."/>
        </authorList>
    </citation>
    <scope>NUCLEOTIDE SEQUENCE [LARGE SCALE GENOMIC DNA]</scope>
    <source>
        <strain evidence="9 10">DSM 25966</strain>
    </source>
</reference>
<keyword evidence="10" id="KW-1185">Reference proteome</keyword>
<keyword evidence="4 7" id="KW-0812">Transmembrane</keyword>
<feature type="transmembrane region" description="Helical" evidence="7">
    <location>
        <begin position="270"/>
        <end position="289"/>
    </location>
</feature>
<feature type="transmembrane region" description="Helical" evidence="7">
    <location>
        <begin position="57"/>
        <end position="74"/>
    </location>
</feature>
<dbReference type="PANTHER" id="PTHR42718:SF46">
    <property type="entry name" value="BLR6921 PROTEIN"/>
    <property type="match status" value="1"/>
</dbReference>
<evidence type="ECO:0000256" key="3">
    <source>
        <dbReference type="ARBA" id="ARBA00022475"/>
    </source>
</evidence>
<sequence>MTEATPKSDKPSSLIAYLVAGAFFMENLDGTVIATALPQMAKSFGVTAVDMNVGMSAYMITLAIFIPASGWMADRLGARTVFAWAVAIFTLSSIWCAMAGSLESFTLARIVQGAGGAMMVPVGRLVVLRNTEKTDLMRAIATLTWPALSAPILGPPLGGFITTYASWHWVFILNVPLGLVALPLALRLIPNDKPSSRPTFDWLGFILTSLTCAGLMYGLELVGHSEATWVVGGLVLAASLVFGVAAALHSRRHAHPLPDLSAWRIQTFRVTMSGGSLFRSAVSAVPFLAPLMLQVGFGLDPFVAGLYVLTLFAGNLGMKPLTSFVLRTFGFRTTLIGNGLFFIATMIGCALLTPATPPVVIAAILFFSGAARSMQYTAINTIAFVDVPQEQMAGANTLFSLVQQITFGLGIALGAVALRLSDTLLSPETIGLTLGDFHTAFLIVAVVALIGLFDSFLLPHDAGTLVSKHQPRRRATVSPRS</sequence>
<dbReference type="RefSeq" id="WP_183400861.1">
    <property type="nucleotide sequence ID" value="NZ_JACIDS010000005.1"/>
</dbReference>
<dbReference type="Gene3D" id="1.20.1250.20">
    <property type="entry name" value="MFS general substrate transporter like domains"/>
    <property type="match status" value="1"/>
</dbReference>
<dbReference type="SUPFAM" id="SSF103473">
    <property type="entry name" value="MFS general substrate transporter"/>
    <property type="match status" value="1"/>
</dbReference>
<dbReference type="GO" id="GO:0005886">
    <property type="term" value="C:plasma membrane"/>
    <property type="evidence" value="ECO:0007669"/>
    <property type="project" value="UniProtKB-SubCell"/>
</dbReference>
<evidence type="ECO:0000313" key="10">
    <source>
        <dbReference type="Proteomes" id="UP000553963"/>
    </source>
</evidence>
<feature type="transmembrane region" description="Helical" evidence="7">
    <location>
        <begin position="81"/>
        <end position="100"/>
    </location>
</feature>
<dbReference type="InterPro" id="IPR011701">
    <property type="entry name" value="MFS"/>
</dbReference>
<name>A0A840AUD9_9HYPH</name>
<feature type="transmembrane region" description="Helical" evidence="7">
    <location>
        <begin position="295"/>
        <end position="317"/>
    </location>
</feature>
<feature type="transmembrane region" description="Helical" evidence="7">
    <location>
        <begin position="167"/>
        <end position="188"/>
    </location>
</feature>
<evidence type="ECO:0000256" key="2">
    <source>
        <dbReference type="ARBA" id="ARBA00022448"/>
    </source>
</evidence>
<feature type="transmembrane region" description="Helical" evidence="7">
    <location>
        <begin position="14"/>
        <end position="37"/>
    </location>
</feature>
<dbReference type="EMBL" id="JACIDS010000005">
    <property type="protein sequence ID" value="MBB3933224.1"/>
    <property type="molecule type" value="Genomic_DNA"/>
</dbReference>
<feature type="transmembrane region" description="Helical" evidence="7">
    <location>
        <begin position="200"/>
        <end position="217"/>
    </location>
</feature>
<feature type="transmembrane region" description="Helical" evidence="7">
    <location>
        <begin position="229"/>
        <end position="249"/>
    </location>
</feature>
<feature type="transmembrane region" description="Helical" evidence="7">
    <location>
        <begin position="437"/>
        <end position="458"/>
    </location>
</feature>
<evidence type="ECO:0000256" key="7">
    <source>
        <dbReference type="SAM" id="Phobius"/>
    </source>
</evidence>
<comment type="subcellular location">
    <subcellularLocation>
        <location evidence="1">Cell membrane</location>
        <topology evidence="1">Multi-pass membrane protein</topology>
    </subcellularLocation>
</comment>
<dbReference type="AlphaFoldDB" id="A0A840AUD9"/>
<organism evidence="9 10">
    <name type="scientific">Kaistia hirudinis</name>
    <dbReference type="NCBI Taxonomy" id="1293440"/>
    <lineage>
        <taxon>Bacteria</taxon>
        <taxon>Pseudomonadati</taxon>
        <taxon>Pseudomonadota</taxon>
        <taxon>Alphaproteobacteria</taxon>
        <taxon>Hyphomicrobiales</taxon>
        <taxon>Kaistiaceae</taxon>
        <taxon>Kaistia</taxon>
    </lineage>
</organism>
<feature type="transmembrane region" description="Helical" evidence="7">
    <location>
        <begin position="359"/>
        <end position="385"/>
    </location>
</feature>
<comment type="caution">
    <text evidence="9">The sequence shown here is derived from an EMBL/GenBank/DDBJ whole genome shotgun (WGS) entry which is preliminary data.</text>
</comment>
<gene>
    <name evidence="9" type="ORF">GGR25_004288</name>
</gene>
<keyword evidence="5 7" id="KW-1133">Transmembrane helix</keyword>
<dbReference type="Proteomes" id="UP000553963">
    <property type="component" value="Unassembled WGS sequence"/>
</dbReference>
<proteinExistence type="predicted"/>
<dbReference type="Pfam" id="PF07690">
    <property type="entry name" value="MFS_1"/>
    <property type="match status" value="1"/>
</dbReference>
<evidence type="ECO:0000313" key="9">
    <source>
        <dbReference type="EMBL" id="MBB3933224.1"/>
    </source>
</evidence>
<evidence type="ECO:0000256" key="4">
    <source>
        <dbReference type="ARBA" id="ARBA00022692"/>
    </source>
</evidence>
<evidence type="ECO:0000256" key="6">
    <source>
        <dbReference type="ARBA" id="ARBA00023136"/>
    </source>
</evidence>
<keyword evidence="6 7" id="KW-0472">Membrane</keyword>
<evidence type="ECO:0000259" key="8">
    <source>
        <dbReference type="PROSITE" id="PS50850"/>
    </source>
</evidence>
<dbReference type="PANTHER" id="PTHR42718">
    <property type="entry name" value="MAJOR FACILITATOR SUPERFAMILY MULTIDRUG TRANSPORTER MFSC"/>
    <property type="match status" value="1"/>
</dbReference>
<protein>
    <submittedName>
        <fullName evidence="9">EmrB/QacA subfamily drug resistance transporter</fullName>
    </submittedName>
</protein>
<feature type="transmembrane region" description="Helical" evidence="7">
    <location>
        <begin position="139"/>
        <end position="161"/>
    </location>
</feature>
<dbReference type="PROSITE" id="PS50850">
    <property type="entry name" value="MFS"/>
    <property type="match status" value="1"/>
</dbReference>
<dbReference type="InterPro" id="IPR036259">
    <property type="entry name" value="MFS_trans_sf"/>
</dbReference>
<dbReference type="Gene3D" id="1.20.1720.10">
    <property type="entry name" value="Multidrug resistance protein D"/>
    <property type="match status" value="1"/>
</dbReference>
<keyword evidence="3" id="KW-1003">Cell membrane</keyword>
<feature type="transmembrane region" description="Helical" evidence="7">
    <location>
        <begin position="106"/>
        <end position="127"/>
    </location>
</feature>